<comment type="subunit">
    <text evidence="11">Component of a multi-subunit COQ enzyme complex, composed of at least COQ3, COQ4, COQ5, COQ6, COQ7 and COQ9.</text>
</comment>
<keyword evidence="10 11" id="KW-0472">Membrane</keyword>
<dbReference type="EC" id="1.14.15.46" evidence="11"/>
<dbReference type="PROSITE" id="PS01304">
    <property type="entry name" value="UBIH"/>
    <property type="match status" value="1"/>
</dbReference>
<evidence type="ECO:0000256" key="4">
    <source>
        <dbReference type="ARBA" id="ARBA00022688"/>
    </source>
</evidence>
<evidence type="ECO:0000313" key="15">
    <source>
        <dbReference type="Proteomes" id="UP001355207"/>
    </source>
</evidence>
<dbReference type="GO" id="GO:0120538">
    <property type="term" value="F:2-methoxy-6-polyprenolphenol 4-hydroxylase activity"/>
    <property type="evidence" value="ECO:0007669"/>
    <property type="project" value="UniProtKB-EC"/>
</dbReference>
<dbReference type="InterPro" id="IPR051205">
    <property type="entry name" value="UbiH/COQ6_monooxygenase"/>
</dbReference>
<evidence type="ECO:0000256" key="7">
    <source>
        <dbReference type="ARBA" id="ARBA00023002"/>
    </source>
</evidence>
<evidence type="ECO:0000256" key="8">
    <source>
        <dbReference type="ARBA" id="ARBA00023033"/>
    </source>
</evidence>
<dbReference type="InterPro" id="IPR018168">
    <property type="entry name" value="Ubi_Hdrlase_CS"/>
</dbReference>
<comment type="pathway">
    <text evidence="11">Cofactor biosynthesis; ubiquinone biosynthesis.</text>
</comment>
<evidence type="ECO:0000259" key="13">
    <source>
        <dbReference type="Pfam" id="PF01494"/>
    </source>
</evidence>
<dbReference type="EC" id="1.14.15.45" evidence="11"/>
<keyword evidence="15" id="KW-1185">Reference proteome</keyword>
<evidence type="ECO:0000256" key="3">
    <source>
        <dbReference type="ARBA" id="ARBA00022630"/>
    </source>
</evidence>
<reference evidence="14 15" key="1">
    <citation type="submission" date="2024-01" db="EMBL/GenBank/DDBJ databases">
        <title>Comparative genomics of Cryptococcus and Kwoniella reveals pathogenesis evolution and contrasting modes of karyotype evolution via chromosome fusion or intercentromeric recombination.</title>
        <authorList>
            <person name="Coelho M.A."/>
            <person name="David-Palma M."/>
            <person name="Shea T."/>
            <person name="Bowers K."/>
            <person name="McGinley-Smith S."/>
            <person name="Mohammad A.W."/>
            <person name="Gnirke A."/>
            <person name="Yurkov A.M."/>
            <person name="Nowrousian M."/>
            <person name="Sun S."/>
            <person name="Cuomo C.A."/>
            <person name="Heitman J."/>
        </authorList>
    </citation>
    <scope>NUCLEOTIDE SEQUENCE [LARGE SCALE GENOMIC DNA]</scope>
    <source>
        <strain evidence="14 15">CBS 6074</strain>
    </source>
</reference>
<name>A0AAX4K3C7_9TREE</name>
<keyword evidence="9 11" id="KW-0496">Mitochondrion</keyword>
<feature type="compositionally biased region" description="Polar residues" evidence="12">
    <location>
        <begin position="58"/>
        <end position="74"/>
    </location>
</feature>
<evidence type="ECO:0000256" key="11">
    <source>
        <dbReference type="HAMAP-Rule" id="MF_03193"/>
    </source>
</evidence>
<feature type="domain" description="FAD-binding" evidence="13">
    <location>
        <begin position="426"/>
        <end position="504"/>
    </location>
</feature>
<comment type="subcellular location">
    <subcellularLocation>
        <location evidence="11">Mitochondrion inner membrane</location>
        <topology evidence="11">Peripheral membrane protein</topology>
        <orientation evidence="11">Matrix side</orientation>
    </subcellularLocation>
</comment>
<dbReference type="EMBL" id="CP144106">
    <property type="protein sequence ID" value="WWC91673.1"/>
    <property type="molecule type" value="Genomic_DNA"/>
</dbReference>
<sequence length="618" mass="67747">MRASTFIFTGPRVSSNVFKSSTQFGSTSTIIPYQIQQLHTSLNQSPRSPRSRFPVVSQAGSSNASPSFRNQYGSIRNHGHSATSTTSEPIEPIPEISEENTYDIVIIGGANAGLALGCALLSQPTISTTTKIVLIEGSSLDKTRNWSGKGDWENRISSLTWENISWLESIGVWKHIEESRSCPVEEMIIWANPSPDSFPTIHFPPLGHPMARMTENMNLQKALLKRIEEIGNNIITIKENSRVNEMRLGDGERWVGLKIGDEWIKGSLVIGADGPNSPVRLFSKIETYGHAYNTHAVVATLNHSPSPLYSNTTAFQRFLPTGPIAFLPLNETTSTMVWSTLPLHAKALKNLNQEALTILINCGYSLPESSLNILTNKMIERDQQNNPLSAEEINNLLSEIIEIPNNDISSEQPILPPRITSIEKKSVAGFPLRLSHANEYIGKRTVLVGDAAHTIHPLAGQGLNQGLNDVQSLSKILENSKILGGDLGSITNLKEYSKERYPLNHLILSTTDKLHYIFRARNPIINWFRGTGLDIINELNPLKKLLMGGAGAGAGAAPQLSNGVKRDNSKKETGWQSMTANSLDNWFTIKNVSKMAGGVAVGLLREGARRAAGSLQKK</sequence>
<evidence type="ECO:0000256" key="9">
    <source>
        <dbReference type="ARBA" id="ARBA00023128"/>
    </source>
</evidence>
<keyword evidence="7 11" id="KW-0560">Oxidoreductase</keyword>
<dbReference type="HAMAP" id="MF_03193">
    <property type="entry name" value="COQ6_monooxygenase"/>
    <property type="match status" value="1"/>
</dbReference>
<keyword evidence="3 11" id="KW-0285">Flavoprotein</keyword>
<comment type="catalytic activity">
    <reaction evidence="11">
        <text>a 4-hydroxy-3-(all-trans-polyprenyl)benzoate + 2 reduced [2Fe-2S]-[ferredoxin] + O2 + 2 H(+) = a 3,4-dihydroxy-5-(all-trans-polyprenyl)benzoate + 2 oxidized [2Fe-2S]-[ferredoxin] + H2O</text>
        <dbReference type="Rhea" id="RHEA:81195"/>
        <dbReference type="Rhea" id="RHEA-COMP:9514"/>
        <dbReference type="Rhea" id="RHEA-COMP:10000"/>
        <dbReference type="Rhea" id="RHEA-COMP:10001"/>
        <dbReference type="Rhea" id="RHEA-COMP:10930"/>
        <dbReference type="ChEBI" id="CHEBI:15377"/>
        <dbReference type="ChEBI" id="CHEBI:15378"/>
        <dbReference type="ChEBI" id="CHEBI:15379"/>
        <dbReference type="ChEBI" id="CHEBI:33737"/>
        <dbReference type="ChEBI" id="CHEBI:33738"/>
        <dbReference type="ChEBI" id="CHEBI:64694"/>
        <dbReference type="ChEBI" id="CHEBI:78396"/>
        <dbReference type="EC" id="1.14.15.45"/>
    </reaction>
</comment>
<organism evidence="14 15">
    <name type="scientific">Kwoniella dendrophila CBS 6074</name>
    <dbReference type="NCBI Taxonomy" id="1295534"/>
    <lineage>
        <taxon>Eukaryota</taxon>
        <taxon>Fungi</taxon>
        <taxon>Dikarya</taxon>
        <taxon>Basidiomycota</taxon>
        <taxon>Agaricomycotina</taxon>
        <taxon>Tremellomycetes</taxon>
        <taxon>Tremellales</taxon>
        <taxon>Cryptococcaceae</taxon>
        <taxon>Kwoniella</taxon>
    </lineage>
</organism>
<keyword evidence="6 11" id="KW-0274">FAD</keyword>
<comment type="cofactor">
    <cofactor evidence="1 11">
        <name>FAD</name>
        <dbReference type="ChEBI" id="CHEBI:57692"/>
    </cofactor>
</comment>
<dbReference type="PANTHER" id="PTHR43876">
    <property type="entry name" value="UBIQUINONE BIOSYNTHESIS MONOOXYGENASE COQ6, MITOCHONDRIAL"/>
    <property type="match status" value="1"/>
</dbReference>
<feature type="region of interest" description="Disordered" evidence="12">
    <location>
        <begin position="41"/>
        <end position="90"/>
    </location>
</feature>
<dbReference type="AlphaFoldDB" id="A0AAX4K3C7"/>
<accession>A0AAX4K3C7</accession>
<evidence type="ECO:0000256" key="5">
    <source>
        <dbReference type="ARBA" id="ARBA00022792"/>
    </source>
</evidence>
<dbReference type="GO" id="GO:0031314">
    <property type="term" value="C:extrinsic component of mitochondrial inner membrane"/>
    <property type="evidence" value="ECO:0007669"/>
    <property type="project" value="UniProtKB-UniRule"/>
</dbReference>
<comment type="catalytic activity">
    <reaction evidence="11">
        <text>a 2-methoxy-6-(all-trans-polyprenyl)phenol + 2 reduced [2Fe-2S]-[ferredoxin] + O2 + 2 H(+) = a 2-methoxy-6-(all-trans-polyprenyl)benzene-1,4-diol + 2 oxidized [2Fe-2S]-[ferredoxin] + H2O</text>
        <dbReference type="Rhea" id="RHEA:81183"/>
        <dbReference type="Rhea" id="RHEA-COMP:9551"/>
        <dbReference type="Rhea" id="RHEA-COMP:10000"/>
        <dbReference type="Rhea" id="RHEA-COMP:10001"/>
        <dbReference type="Rhea" id="RHEA-COMP:10858"/>
        <dbReference type="ChEBI" id="CHEBI:15377"/>
        <dbReference type="ChEBI" id="CHEBI:15378"/>
        <dbReference type="ChEBI" id="CHEBI:15379"/>
        <dbReference type="ChEBI" id="CHEBI:33737"/>
        <dbReference type="ChEBI" id="CHEBI:33738"/>
        <dbReference type="ChEBI" id="CHEBI:62731"/>
        <dbReference type="ChEBI" id="CHEBI:84166"/>
        <dbReference type="EC" id="1.14.15.46"/>
    </reaction>
</comment>
<dbReference type="InterPro" id="IPR010971">
    <property type="entry name" value="UbiH/COQ6"/>
</dbReference>
<evidence type="ECO:0000256" key="6">
    <source>
        <dbReference type="ARBA" id="ARBA00022827"/>
    </source>
</evidence>
<keyword evidence="4 11" id="KW-0831">Ubiquinone biosynthesis</keyword>
<dbReference type="Gene3D" id="3.50.50.60">
    <property type="entry name" value="FAD/NAD(P)-binding domain"/>
    <property type="match status" value="2"/>
</dbReference>
<evidence type="ECO:0000256" key="12">
    <source>
        <dbReference type="SAM" id="MobiDB-lite"/>
    </source>
</evidence>
<dbReference type="GO" id="GO:0071949">
    <property type="term" value="F:FAD binding"/>
    <property type="evidence" value="ECO:0007669"/>
    <property type="project" value="InterPro"/>
</dbReference>
<dbReference type="InterPro" id="IPR002938">
    <property type="entry name" value="FAD-bd"/>
</dbReference>
<comment type="similarity">
    <text evidence="2 11">Belongs to the UbiH/COQ6 family.</text>
</comment>
<gene>
    <name evidence="11" type="primary">COQ6</name>
    <name evidence="14" type="ORF">L201_006619</name>
</gene>
<dbReference type="InterPro" id="IPR036188">
    <property type="entry name" value="FAD/NAD-bd_sf"/>
</dbReference>
<dbReference type="PANTHER" id="PTHR43876:SF7">
    <property type="entry name" value="UBIQUINONE BIOSYNTHESIS MONOOXYGENASE COQ6, MITOCHONDRIAL"/>
    <property type="match status" value="1"/>
</dbReference>
<dbReference type="NCBIfam" id="TIGR01988">
    <property type="entry name" value="Ubi-OHases"/>
    <property type="match status" value="1"/>
</dbReference>
<keyword evidence="8 11" id="KW-0503">Monooxygenase</keyword>
<proteinExistence type="inferred from homology"/>
<dbReference type="SUPFAM" id="SSF51905">
    <property type="entry name" value="FAD/NAD(P)-binding domain"/>
    <property type="match status" value="1"/>
</dbReference>
<evidence type="ECO:0000256" key="2">
    <source>
        <dbReference type="ARBA" id="ARBA00005349"/>
    </source>
</evidence>
<evidence type="ECO:0000313" key="14">
    <source>
        <dbReference type="EMBL" id="WWC91673.1"/>
    </source>
</evidence>
<dbReference type="Pfam" id="PF01494">
    <property type="entry name" value="FAD_binding_3"/>
    <property type="match status" value="1"/>
</dbReference>
<evidence type="ECO:0000256" key="1">
    <source>
        <dbReference type="ARBA" id="ARBA00001974"/>
    </source>
</evidence>
<dbReference type="InterPro" id="IPR000689">
    <property type="entry name" value="UbQ_mOase_COQ6"/>
</dbReference>
<dbReference type="PRINTS" id="PR00420">
    <property type="entry name" value="RNGMNOXGNASE"/>
</dbReference>
<comment type="function">
    <text evidence="11">FAD-dependent monooxygenase required for two non-consecutive steps during ubiquinone biosynthesis. Required for the C5-ring hydroxylation during ubiquinone biosynthesis by catalyzing the hydroxylation of 4-hydroxy-3-(all-trans-polyprenyl)benzoic acid to 3,4-dihydroxy-5-(all-trans-polyprenyl)benzoic acid. Also acts downstream of coq4, for the C1-hydroxylation during ubiquinone biosynthesis by catalyzing the hydroxylation of 2-methoxy-6-(all-trans-polyprenyl)phenol to 2-methoxy-6-(all-trans-polyprenyl)benzene-1,4-diol. The electrons required for the hydroxylation reaction are funneled indirectly to coq6 from NADPH via a ferredoxin/ferredoxin reductase system.</text>
</comment>
<dbReference type="FunFam" id="3.50.50.60:FF:000021">
    <property type="entry name" value="Ubiquinone biosynthesis monooxygenase COQ6"/>
    <property type="match status" value="1"/>
</dbReference>
<dbReference type="GO" id="GO:0016712">
    <property type="term" value="F:oxidoreductase activity, acting on paired donors, with incorporation or reduction of molecular oxygen, reduced flavin or flavoprotein as one donor, and incorporation of one atom of oxygen"/>
    <property type="evidence" value="ECO:0007669"/>
    <property type="project" value="UniProtKB-UniRule"/>
</dbReference>
<dbReference type="GO" id="GO:0106364">
    <property type="term" value="F:4-hydroxy-3-all-trans-polyprenylbenzoate oxygenase activity"/>
    <property type="evidence" value="ECO:0007669"/>
    <property type="project" value="UniProtKB-EC"/>
</dbReference>
<evidence type="ECO:0000256" key="10">
    <source>
        <dbReference type="ARBA" id="ARBA00023136"/>
    </source>
</evidence>
<protein>
    <recommendedName>
        <fullName evidence="11">Ubiquinone biosynthesis monooxygenase COQ6, mitochondrial</fullName>
        <ecNumber evidence="11">1.14.15.45</ecNumber>
    </recommendedName>
    <alternativeName>
        <fullName evidence="11">2-methoxy-6-polyprenolphenol 4-hydroxylase</fullName>
        <ecNumber evidence="11">1.14.15.46</ecNumber>
    </alternativeName>
</protein>
<keyword evidence="14" id="KW-0830">Ubiquinone</keyword>
<dbReference type="Proteomes" id="UP001355207">
    <property type="component" value="Chromosome 9"/>
</dbReference>
<keyword evidence="5 11" id="KW-0999">Mitochondrion inner membrane</keyword>